<evidence type="ECO:0000256" key="11">
    <source>
        <dbReference type="SAM" id="Coils"/>
    </source>
</evidence>
<keyword evidence="8 10" id="KW-0539">Nucleus</keyword>
<evidence type="ECO:0000256" key="8">
    <source>
        <dbReference type="ARBA" id="ARBA00023242"/>
    </source>
</evidence>
<name>A0ABM1C5K3_LIMPO</name>
<evidence type="ECO:0000256" key="2">
    <source>
        <dbReference type="ARBA" id="ARBA00004286"/>
    </source>
</evidence>
<keyword evidence="5" id="KW-0132">Cell division</keyword>
<evidence type="ECO:0000256" key="12">
    <source>
        <dbReference type="SAM" id="MobiDB-lite"/>
    </source>
</evidence>
<feature type="region of interest" description="Disordered" evidence="12">
    <location>
        <begin position="303"/>
        <end position="412"/>
    </location>
</feature>
<dbReference type="SUPFAM" id="SSF75553">
    <property type="entry name" value="Smc hinge domain"/>
    <property type="match status" value="1"/>
</dbReference>
<dbReference type="PANTHER" id="PTHR18937">
    <property type="entry name" value="STRUCTURAL MAINTENANCE OF CHROMOSOMES SMC FAMILY MEMBER"/>
    <property type="match status" value="1"/>
</dbReference>
<dbReference type="InterPro" id="IPR010935">
    <property type="entry name" value="SMC_hinge"/>
</dbReference>
<feature type="coiled-coil region" evidence="11">
    <location>
        <begin position="724"/>
        <end position="779"/>
    </location>
</feature>
<comment type="similarity">
    <text evidence="3">Belongs to the SMC family. SMC1 subfamily.</text>
</comment>
<dbReference type="CDD" id="cd03275">
    <property type="entry name" value="ABC_SMC1_euk"/>
    <property type="match status" value="2"/>
</dbReference>
<dbReference type="Pfam" id="PF02463">
    <property type="entry name" value="SMC_N"/>
    <property type="match status" value="1"/>
</dbReference>
<keyword evidence="4" id="KW-0158">Chromosome</keyword>
<evidence type="ECO:0000256" key="5">
    <source>
        <dbReference type="ARBA" id="ARBA00022618"/>
    </source>
</evidence>
<feature type="compositionally biased region" description="Basic and acidic residues" evidence="12">
    <location>
        <begin position="395"/>
        <end position="412"/>
    </location>
</feature>
<dbReference type="Gene3D" id="3.30.70.1620">
    <property type="match status" value="1"/>
</dbReference>
<keyword evidence="6" id="KW-0498">Mitosis</keyword>
<dbReference type="InterPro" id="IPR024704">
    <property type="entry name" value="SMC"/>
</dbReference>
<evidence type="ECO:0000256" key="10">
    <source>
        <dbReference type="PIRNR" id="PIRNR005719"/>
    </source>
</evidence>
<dbReference type="Proteomes" id="UP000694941">
    <property type="component" value="Unplaced"/>
</dbReference>
<dbReference type="SUPFAM" id="SSF52540">
    <property type="entry name" value="P-loop containing nucleoside triphosphate hydrolases"/>
    <property type="match status" value="1"/>
</dbReference>
<dbReference type="Gene3D" id="1.20.1060.20">
    <property type="match status" value="1"/>
</dbReference>
<reference evidence="15" key="1">
    <citation type="submission" date="2025-08" db="UniProtKB">
        <authorList>
            <consortium name="RefSeq"/>
        </authorList>
    </citation>
    <scope>IDENTIFICATION</scope>
    <source>
        <tissue evidence="15">Muscle</tissue>
    </source>
</reference>
<evidence type="ECO:0000256" key="1">
    <source>
        <dbReference type="ARBA" id="ARBA00004123"/>
    </source>
</evidence>
<keyword evidence="9" id="KW-0131">Cell cycle</keyword>
<dbReference type="InterPro" id="IPR036277">
    <property type="entry name" value="SMC_hinge_sf"/>
</dbReference>
<proteinExistence type="inferred from homology"/>
<dbReference type="PIRSF" id="PIRSF005719">
    <property type="entry name" value="SMC"/>
    <property type="match status" value="1"/>
</dbReference>
<feature type="compositionally biased region" description="Basic and acidic residues" evidence="12">
    <location>
        <begin position="303"/>
        <end position="316"/>
    </location>
</feature>
<evidence type="ECO:0000256" key="9">
    <source>
        <dbReference type="ARBA" id="ARBA00023306"/>
    </source>
</evidence>
<dbReference type="SMART" id="SM00968">
    <property type="entry name" value="SMC_hinge"/>
    <property type="match status" value="1"/>
</dbReference>
<organism evidence="14 15">
    <name type="scientific">Limulus polyphemus</name>
    <name type="common">Atlantic horseshoe crab</name>
    <dbReference type="NCBI Taxonomy" id="6850"/>
    <lineage>
        <taxon>Eukaryota</taxon>
        <taxon>Metazoa</taxon>
        <taxon>Ecdysozoa</taxon>
        <taxon>Arthropoda</taxon>
        <taxon>Chelicerata</taxon>
        <taxon>Merostomata</taxon>
        <taxon>Xiphosura</taxon>
        <taxon>Limulidae</taxon>
        <taxon>Limulus</taxon>
    </lineage>
</organism>
<dbReference type="RefSeq" id="XP_013794611.1">
    <property type="nucleotide sequence ID" value="XM_013939157.2"/>
</dbReference>
<gene>
    <name evidence="15" type="primary">LOC106478602</name>
</gene>
<evidence type="ECO:0000256" key="6">
    <source>
        <dbReference type="ARBA" id="ARBA00022776"/>
    </source>
</evidence>
<evidence type="ECO:0000256" key="3">
    <source>
        <dbReference type="ARBA" id="ARBA00005597"/>
    </source>
</evidence>
<keyword evidence="14" id="KW-1185">Reference proteome</keyword>
<dbReference type="InterPro" id="IPR003395">
    <property type="entry name" value="RecF/RecN/SMC_N"/>
</dbReference>
<sequence>MGYLKYIEVNNFKSYKGKQIIGPLKPFTAIIGPNGSGKSNFMDAISFVLGEKTSSLRVKKLGDLIHGAPIGAPVSTRASVTAVYGETDGTEISFSRLVTGSSSEYRIDNKVVSHQEYASKLETLGINVKAKNFLVFQGAVESIAMKNPKERTGLFEEISRSVEHKEEYEQLRTEMMKAEEDTQFTYQKKKGIAAEKKEARLEKEEAEKYQRLKEELLQKKVQWQLFKLYHNERDIEQLAEDLAQKNKELERVSRKRERIEEEIKEKKKENGKLTRELTKIEQQIREAEIELSKKRPAYIKAKERTAHMQKKLESAKKSLKAAKKVHEAHEGEIKELENELKEVEARQEEFEEQLAQESESQGRDLTLEESQVQEYNSLKEEAGKLSSRYLQELDSVNREQKSDQDRHDNELRKKAEMEAKVKQKRSELEENVRRVEKLNEYIRTSEQALSDLMKQEEGFGEEVQDAKKRVAEINDELESIMIELGDAKVDKHEDSRRKKKAEIVDHFKRLFPGVYDRLVNMCQPIHKRYNVAITKVLGRNMEAIVVDTERTARSCIKYLKEQMLEAETFLPLDYIDAKPLKERLRNIQSPRNVKLLYDVLQYDPPAIKRAVLYATNNALVSETAEDASKVAYELGDGKRYDAVALDGTYYQKNGFISGGSTDLAKRARRWDEKALHNLKYRKEKLTEELKEMVKKTRKESDLNTIQSQIRGLETRLKYSITDKENTEKRVISNLQKEISVLEKEMEKFDPKIQSVEWRMKEREVQIAEVKEAMNTVEDRVFADFCHTIGVENIRQYEERELRATQERDKRRLEFENQKNRIINRLEYERSKDTNENVNKWTKTVTDDEKELEKLKEAESKQMQLIDEEMQNLDRLKTSKITKKTEVDGMEDAMTEVRKRLTAMQKEITSVQKVVTGLETRLEQKKADRHSHLQACKLEDIIIPMKRGSMKDIDQDASQQDESTDISGSHNTQRIYEKETKIQIDYIDLADELKDLDSHEEVKKEGDHLQKEISDMETHLQRIQAPNMRAMEKLDGVRERLRLTDSEFESARKRAKKAKQVFEKVKRERYDKFMSCFDHVSNKIDDIYKALTNNQSAQAFLGPENPEEPYLEGINYNCVAPGKRFQPMSNLSGGEKTVAALALLFAIHSYQPAPFFVLDEIDAALDNTNIGKVARFIREQTETSFQCVVISLKEEFYGHADALVGIVPDPGECTISRVLTLDLTEYQE</sequence>
<dbReference type="InterPro" id="IPR027417">
    <property type="entry name" value="P-loop_NTPase"/>
</dbReference>
<evidence type="ECO:0000313" key="14">
    <source>
        <dbReference type="Proteomes" id="UP000694941"/>
    </source>
</evidence>
<comment type="subcellular location">
    <subcellularLocation>
        <location evidence="2">Chromosome</location>
    </subcellularLocation>
    <subcellularLocation>
        <location evidence="1 10">Nucleus</location>
    </subcellularLocation>
</comment>
<feature type="domain" description="SMC hinge" evidence="13">
    <location>
        <begin position="512"/>
        <end position="631"/>
    </location>
</feature>
<feature type="compositionally biased region" description="Basic and acidic residues" evidence="12">
    <location>
        <begin position="324"/>
        <end position="348"/>
    </location>
</feature>
<dbReference type="PANTHER" id="PTHR18937:SF12">
    <property type="entry name" value="STRUCTURAL MAINTENANCE OF CHROMOSOMES PROTEIN"/>
    <property type="match status" value="1"/>
</dbReference>
<feature type="coiled-coil region" evidence="11">
    <location>
        <begin position="837"/>
        <end position="906"/>
    </location>
</feature>
<feature type="compositionally biased region" description="Polar residues" evidence="12">
    <location>
        <begin position="955"/>
        <end position="970"/>
    </location>
</feature>
<feature type="region of interest" description="Disordered" evidence="12">
    <location>
        <begin position="950"/>
        <end position="970"/>
    </location>
</feature>
<evidence type="ECO:0000313" key="15">
    <source>
        <dbReference type="RefSeq" id="XP_013794611.1"/>
    </source>
</evidence>
<accession>A0ABM1C5K3</accession>
<dbReference type="GeneID" id="106478602"/>
<protein>
    <recommendedName>
        <fullName evidence="10">Structural maintenance of chromosomes protein</fullName>
    </recommendedName>
</protein>
<evidence type="ECO:0000256" key="7">
    <source>
        <dbReference type="ARBA" id="ARBA00023054"/>
    </source>
</evidence>
<evidence type="ECO:0000259" key="13">
    <source>
        <dbReference type="SMART" id="SM00968"/>
    </source>
</evidence>
<dbReference type="InterPro" id="IPR028468">
    <property type="entry name" value="Smc1_ABC"/>
</dbReference>
<keyword evidence="7 11" id="KW-0175">Coiled coil</keyword>
<dbReference type="Pfam" id="PF06470">
    <property type="entry name" value="SMC_hinge"/>
    <property type="match status" value="1"/>
</dbReference>
<evidence type="ECO:0000256" key="4">
    <source>
        <dbReference type="ARBA" id="ARBA00022454"/>
    </source>
</evidence>
<dbReference type="Gene3D" id="3.40.50.300">
    <property type="entry name" value="P-loop containing nucleotide triphosphate hydrolases"/>
    <property type="match status" value="2"/>
</dbReference>